<keyword evidence="5" id="KW-1185">Reference proteome</keyword>
<dbReference type="InterPro" id="IPR012347">
    <property type="entry name" value="Ferritin-like"/>
</dbReference>
<protein>
    <submittedName>
        <fullName evidence="4">DUF305 domain-containing protein</fullName>
    </submittedName>
</protein>
<feature type="transmembrane region" description="Helical" evidence="2">
    <location>
        <begin position="6"/>
        <end position="29"/>
    </location>
</feature>
<proteinExistence type="predicted"/>
<dbReference type="EMBL" id="JAAGVY010000016">
    <property type="protein sequence ID" value="NEN23830.1"/>
    <property type="molecule type" value="Genomic_DNA"/>
</dbReference>
<keyword evidence="2" id="KW-1133">Transmembrane helix</keyword>
<dbReference type="Gene3D" id="1.20.1260.10">
    <property type="match status" value="1"/>
</dbReference>
<evidence type="ECO:0000313" key="4">
    <source>
        <dbReference type="EMBL" id="NEN23830.1"/>
    </source>
</evidence>
<evidence type="ECO:0000313" key="5">
    <source>
        <dbReference type="Proteomes" id="UP000486602"/>
    </source>
</evidence>
<feature type="domain" description="DUF305" evidence="3">
    <location>
        <begin position="92"/>
        <end position="144"/>
    </location>
</feature>
<feature type="transmembrane region" description="Helical" evidence="2">
    <location>
        <begin position="41"/>
        <end position="62"/>
    </location>
</feature>
<accession>A0A7K3WQ95</accession>
<evidence type="ECO:0000256" key="2">
    <source>
        <dbReference type="SAM" id="Phobius"/>
    </source>
</evidence>
<feature type="transmembrane region" description="Helical" evidence="2">
    <location>
        <begin position="68"/>
        <end position="87"/>
    </location>
</feature>
<dbReference type="Proteomes" id="UP000486602">
    <property type="component" value="Unassembled WGS sequence"/>
</dbReference>
<evidence type="ECO:0000256" key="1">
    <source>
        <dbReference type="SAM" id="Coils"/>
    </source>
</evidence>
<comment type="caution">
    <text evidence="4">The sequence shown here is derived from an EMBL/GenBank/DDBJ whole genome shotgun (WGS) entry which is preliminary data.</text>
</comment>
<dbReference type="Pfam" id="PF03713">
    <property type="entry name" value="DUF305"/>
    <property type="match status" value="1"/>
</dbReference>
<dbReference type="AlphaFoldDB" id="A0A7K3WQ95"/>
<keyword evidence="1" id="KW-0175">Coiled coil</keyword>
<keyword evidence="2" id="KW-0812">Transmembrane</keyword>
<reference evidence="4 5" key="1">
    <citation type="submission" date="2020-02" db="EMBL/GenBank/DDBJ databases">
        <title>Out from the shadows clarifying the taxonomy of the family Cryomorphaceae and related taxa by utilizing the GTDB taxonomic framework.</title>
        <authorList>
            <person name="Bowman J.P."/>
        </authorList>
    </citation>
    <scope>NUCLEOTIDE SEQUENCE [LARGE SCALE GENOMIC DNA]</scope>
    <source>
        <strain evidence="4 5">QSSC 1-22</strain>
    </source>
</reference>
<sequence length="152" mass="17480">MMKNNYLKFALMMACSFVFMYAAMFFNVNELDHIYISESRTFMAFYMVAPMAVIMLLFMLGMYTNKKINTLIIVGGIVVGLGAVFLLRTQTTVKDVQYMKAMIPHHSIAILVSENATFEDPETAKLAKEIIEAQKREIAQMERIIERLENEK</sequence>
<organism evidence="4 5">
    <name type="scientific">Cryomorpha ignava</name>
    <dbReference type="NCBI Taxonomy" id="101383"/>
    <lineage>
        <taxon>Bacteria</taxon>
        <taxon>Pseudomonadati</taxon>
        <taxon>Bacteroidota</taxon>
        <taxon>Flavobacteriia</taxon>
        <taxon>Flavobacteriales</taxon>
        <taxon>Cryomorphaceae</taxon>
        <taxon>Cryomorpha</taxon>
    </lineage>
</organism>
<evidence type="ECO:0000259" key="3">
    <source>
        <dbReference type="Pfam" id="PF03713"/>
    </source>
</evidence>
<gene>
    <name evidence="4" type="ORF">G3O08_09985</name>
</gene>
<name>A0A7K3WQ95_9FLAO</name>
<feature type="coiled-coil region" evidence="1">
    <location>
        <begin position="124"/>
        <end position="151"/>
    </location>
</feature>
<keyword evidence="2" id="KW-0472">Membrane</keyword>
<dbReference type="InterPro" id="IPR005183">
    <property type="entry name" value="DUF305_CopM-like"/>
</dbReference>